<evidence type="ECO:0000313" key="2">
    <source>
        <dbReference type="Proteomes" id="UP000824881"/>
    </source>
</evidence>
<name>A0ACB7IKK1_PLECO</name>
<gene>
    <name evidence="1" type="ORF">CCMSSC00406_0010139</name>
</gene>
<dbReference type="EMBL" id="WQMT02000010">
    <property type="protein sequence ID" value="KAG9218118.1"/>
    <property type="molecule type" value="Genomic_DNA"/>
</dbReference>
<keyword evidence="2" id="KW-1185">Reference proteome</keyword>
<reference evidence="1 2" key="1">
    <citation type="journal article" date="2021" name="Appl. Environ. Microbiol.">
        <title>Genetic linkage and physical mapping for an oyster mushroom Pleurotus cornucopiae and QTL analysis for the trait cap color.</title>
        <authorList>
            <person name="Zhang Y."/>
            <person name="Gao W."/>
            <person name="Sonnenberg A."/>
            <person name="Chen Q."/>
            <person name="Zhang J."/>
            <person name="Huang C."/>
        </authorList>
    </citation>
    <scope>NUCLEOTIDE SEQUENCE [LARGE SCALE GENOMIC DNA]</scope>
    <source>
        <strain evidence="1">CCMSSC00406</strain>
    </source>
</reference>
<protein>
    <submittedName>
        <fullName evidence="1">Uncharacterized protein</fullName>
    </submittedName>
</protein>
<sequence>MPGPGSKRSTKSRQSGRSSGSGASSTPAAYIGDIDNADSWDAIVHTLCDAFHLPNLTTRHGLKKVHADFNNIHRRLDQAYVSNKGNDKIMGGVVGVFAKMCTDSILRDKIIERGFLDRLFPLLEFDSARHMALRALTTVTHHGGAECRVAIALHSPTLVALMERYPDDSKIAELCIVTLAHCIAAVVSNPEPPPSSTIRAIGLQSVLQVAVDNIRKPDISHYAVNHAYSLLASSTTHCPEICNRIPSMIRFLVAGLRSKDWVARCTCLGGLIRLHAKGAEDDRLMLDPQRMITAFERFPQHIKDILLAYGAPETEYFMTLSTSVANQKAFLQCAQDHDIYGLGLKLAALIVKTEFSIAQGAFQTENPRTGRMENTSLGLPFSMWSDALPFCAKAIRDKGKPDEQHLASILEIKSLILKGGIPEAVALARNGLESRPDVAYYYYAITLSANAEEGLRAAKKGLKCAKITPFLRFQMLQRAIAHAGDLGVITLQDAPMDGDQKWEEGVTFLTSAYEDAKIYLEEAPPDNRNIKNVSYWYILLTLVIRGSEIDPSLSELKTAFRRLTIADEISSILSAPPPKTMLRLTQQTVTKLYADAVKEWGEVISRFDEGATDRPIVAETVEDDLAAWLDSAHEDREEDAAPHAFCGHPSVNTNHVRLYRCSWCGAPSAALRKCGGCTKARYCDSGCQKSHWKDHKKSCVPLLPLFFLKKEGGMSDPLDRVIIECCLNDGRVNPAQNIEMPRIRTVPTTRPPLTGRISEVAPLQEGEFTQVYRGTLRIPGFKPIAIVIKTDAYAAVTRPKAFKREIDAYERQLRSFQGESIPTCYGLYQLEDDDEVISFLILKFSGLPLDFNVEYAEDLKAEIINKLTTLHHAGFRHGDLEDYNIVVDDGRVMFIDLEDVEPHDCRLKYAIIPDDLVPTSAEFGCKEIYHIVYMLDVWQKQFINFYGSDIYLSEIKPGGAEHLIWRVRLRLQTEGEIAQAYAEAEKLIQDVEEWRKWYNTITDEERKFTFISESASASEPEDSGSGSSATDSSSDSEPGNTTSDKSDMS</sequence>
<proteinExistence type="predicted"/>
<comment type="caution">
    <text evidence="1">The sequence shown here is derived from an EMBL/GenBank/DDBJ whole genome shotgun (WGS) entry which is preliminary data.</text>
</comment>
<dbReference type="Proteomes" id="UP000824881">
    <property type="component" value="Unassembled WGS sequence"/>
</dbReference>
<evidence type="ECO:0000313" key="1">
    <source>
        <dbReference type="EMBL" id="KAG9218118.1"/>
    </source>
</evidence>
<accession>A0ACB7IKK1</accession>
<organism evidence="1 2">
    <name type="scientific">Pleurotus cornucopiae</name>
    <name type="common">Cornucopia mushroom</name>
    <dbReference type="NCBI Taxonomy" id="5321"/>
    <lineage>
        <taxon>Eukaryota</taxon>
        <taxon>Fungi</taxon>
        <taxon>Dikarya</taxon>
        <taxon>Basidiomycota</taxon>
        <taxon>Agaricomycotina</taxon>
        <taxon>Agaricomycetes</taxon>
        <taxon>Agaricomycetidae</taxon>
        <taxon>Agaricales</taxon>
        <taxon>Pleurotineae</taxon>
        <taxon>Pleurotaceae</taxon>
        <taxon>Pleurotus</taxon>
    </lineage>
</organism>